<protein>
    <submittedName>
        <fullName evidence="1">Uncharacterized protein</fullName>
    </submittedName>
</protein>
<name>A0A8C5I913_JUNHY</name>
<keyword evidence="2" id="KW-1185">Reference proteome</keyword>
<proteinExistence type="predicted"/>
<organism evidence="1 2">
    <name type="scientific">Junco hyemalis</name>
    <name type="common">Dark-eyed junco</name>
    <dbReference type="NCBI Taxonomy" id="40217"/>
    <lineage>
        <taxon>Eukaryota</taxon>
        <taxon>Metazoa</taxon>
        <taxon>Chordata</taxon>
        <taxon>Craniata</taxon>
        <taxon>Vertebrata</taxon>
        <taxon>Euteleostomi</taxon>
        <taxon>Archelosauria</taxon>
        <taxon>Archosauria</taxon>
        <taxon>Dinosauria</taxon>
        <taxon>Saurischia</taxon>
        <taxon>Theropoda</taxon>
        <taxon>Coelurosauria</taxon>
        <taxon>Aves</taxon>
        <taxon>Neognathae</taxon>
        <taxon>Neoaves</taxon>
        <taxon>Telluraves</taxon>
        <taxon>Australaves</taxon>
        <taxon>Passeriformes</taxon>
        <taxon>Passerellidae</taxon>
        <taxon>Junco</taxon>
    </lineage>
</organism>
<accession>A0A8C5I913</accession>
<evidence type="ECO:0000313" key="2">
    <source>
        <dbReference type="Proteomes" id="UP000694408"/>
    </source>
</evidence>
<dbReference type="Ensembl" id="ENSJHYT00000000479.1">
    <property type="protein sequence ID" value="ENSJHYP00000000366.1"/>
    <property type="gene ID" value="ENSJHYG00000000359.1"/>
</dbReference>
<dbReference type="AlphaFoldDB" id="A0A8C5I913"/>
<evidence type="ECO:0000313" key="1">
    <source>
        <dbReference type="Ensembl" id="ENSJHYP00000000366.1"/>
    </source>
</evidence>
<reference evidence="1" key="1">
    <citation type="submission" date="2025-08" db="UniProtKB">
        <authorList>
            <consortium name="Ensembl"/>
        </authorList>
    </citation>
    <scope>IDENTIFICATION</scope>
</reference>
<reference evidence="1" key="2">
    <citation type="submission" date="2025-09" db="UniProtKB">
        <authorList>
            <consortium name="Ensembl"/>
        </authorList>
    </citation>
    <scope>IDENTIFICATION</scope>
</reference>
<sequence length="89" mass="9389">MISSSCWGSAATGAPLALHQDLIFWEDGIVLGYWDPKSSDWVLSSFLVVNETALDTIPAEQEGMGTGMGVGMEMGMGMGMVMGTGPGWE</sequence>
<dbReference type="OMA" id="LIFWEDG"/>
<dbReference type="Proteomes" id="UP000694408">
    <property type="component" value="Unplaced"/>
</dbReference>